<dbReference type="EMBL" id="CP027059">
    <property type="protein sequence ID" value="UQZ84653.1"/>
    <property type="molecule type" value="Genomic_DNA"/>
</dbReference>
<keyword evidence="2" id="KW-1003">Cell membrane</keyword>
<keyword evidence="7 9" id="KW-1133">Transmembrane helix</keyword>
<dbReference type="PANTHER" id="PTHR34220">
    <property type="entry name" value="SENSOR HISTIDINE KINASE YPDA"/>
    <property type="match status" value="1"/>
</dbReference>
<dbReference type="Pfam" id="PF02743">
    <property type="entry name" value="dCache_1"/>
    <property type="match status" value="1"/>
</dbReference>
<dbReference type="SUPFAM" id="SSF158472">
    <property type="entry name" value="HAMP domain-like"/>
    <property type="match status" value="1"/>
</dbReference>
<dbReference type="GO" id="GO:0004673">
    <property type="term" value="F:protein histidine kinase activity"/>
    <property type="evidence" value="ECO:0007669"/>
    <property type="project" value="UniProtKB-EC"/>
</dbReference>
<dbReference type="Gene3D" id="6.10.340.10">
    <property type="match status" value="1"/>
</dbReference>
<dbReference type="Gene3D" id="3.30.565.10">
    <property type="entry name" value="Histidine kinase-like ATPase, C-terminal domain"/>
    <property type="match status" value="1"/>
</dbReference>
<dbReference type="EC" id="2.7.13.3" evidence="11"/>
<comment type="subcellular location">
    <subcellularLocation>
        <location evidence="1">Cell membrane</location>
        <topology evidence="1">Multi-pass membrane protein</topology>
    </subcellularLocation>
</comment>
<keyword evidence="4 11" id="KW-0808">Transferase</keyword>
<feature type="transmembrane region" description="Helical" evidence="9">
    <location>
        <begin position="301"/>
        <end position="321"/>
    </location>
</feature>
<evidence type="ECO:0000256" key="7">
    <source>
        <dbReference type="ARBA" id="ARBA00022989"/>
    </source>
</evidence>
<dbReference type="Proteomes" id="UP001057134">
    <property type="component" value="Chromosome"/>
</dbReference>
<evidence type="ECO:0000256" key="9">
    <source>
        <dbReference type="SAM" id="Phobius"/>
    </source>
</evidence>
<keyword evidence="8 9" id="KW-0472">Membrane</keyword>
<keyword evidence="6 11" id="KW-0418">Kinase</keyword>
<sequence length="607" mass="69237">MFKWKLNWKSVGFKLFIVYFGSIVISLPIIGMLSYNKSKETIESKVGGFALDSVKQANYRLNMLLKDYENRAALIFSLKELQMEIKNQFDDNYSHIRNVDYINKFFSDFINSQNDTVNLYIFGEYGSSMRYSTVSTTISMPIINIFQDEPWYKQVRDADGAVVWLGQQAPFAPHDGNEMPVFTFGRAIKDLSGNMDIIGIFLYDVNMEEIVQILSDISVHSPGQSFIINKDGVIIGDSDGTQYKQMLPIKLPDDESGMETVQLDGKEQLVVYDSITNTDFKTVKIASIDELLEDSRHIGMYTVYLIITFAVAGTLLAFALVRHMNKPIYLLLQFMNKVRDGEMKAQITDRRKDEFGLLFEHFNLMVAHMKNLIEELYIQQLLKKDIQMKMMVSQINAHFLYNTLDSIHWIARVYKADEISSMIFHLSKYLRLSLNEGRDIATVREVIELVESYISIQKVRYQDKFDVQIDTASDVYDCMVLKHIFQPLVENAIYHGIEKKKGKGYLRICWKQDGDSLVFSVEDNGAGIAEAKLSEIRSVLENGEFISEGNFALKNINSQIKLGYGDPYGLDIESEQGAGTRVTVTIPLNAAQNAKNNNTKNKMGPVT</sequence>
<evidence type="ECO:0000256" key="3">
    <source>
        <dbReference type="ARBA" id="ARBA00022553"/>
    </source>
</evidence>
<dbReference type="SMART" id="SM00387">
    <property type="entry name" value="HATPase_c"/>
    <property type="match status" value="1"/>
</dbReference>
<protein>
    <submittedName>
        <fullName evidence="11">Sensor histidine kinase YpdA</fullName>
        <ecNumber evidence="11">2.7.13.3</ecNumber>
    </submittedName>
</protein>
<evidence type="ECO:0000313" key="11">
    <source>
        <dbReference type="EMBL" id="UQZ84653.1"/>
    </source>
</evidence>
<dbReference type="InterPro" id="IPR036890">
    <property type="entry name" value="HATPase_C_sf"/>
</dbReference>
<name>A0ABY4RR72_9BACL</name>
<organism evidence="11 12">
    <name type="scientific">Paenibacillus konkukensis</name>
    <dbReference type="NCBI Taxonomy" id="2020716"/>
    <lineage>
        <taxon>Bacteria</taxon>
        <taxon>Bacillati</taxon>
        <taxon>Bacillota</taxon>
        <taxon>Bacilli</taxon>
        <taxon>Bacillales</taxon>
        <taxon>Paenibacillaceae</taxon>
        <taxon>Paenibacillus</taxon>
    </lineage>
</organism>
<keyword evidence="12" id="KW-1185">Reference proteome</keyword>
<reference evidence="11" key="1">
    <citation type="submission" date="2018-02" db="EMBL/GenBank/DDBJ databases">
        <authorList>
            <person name="Kim S.-K."/>
            <person name="Jung H.-I."/>
            <person name="Lee S.-W."/>
        </authorList>
    </citation>
    <scope>NUCLEOTIDE SEQUENCE</scope>
    <source>
        <strain evidence="11">SK3146</strain>
    </source>
</reference>
<reference evidence="11" key="2">
    <citation type="journal article" date="2021" name="J Anim Sci Technol">
        <title>Complete genome sequence of Paenibacillus konkukensis sp. nov. SK3146 as a potential probiotic strain.</title>
        <authorList>
            <person name="Jung H.I."/>
            <person name="Park S."/>
            <person name="Niu K.M."/>
            <person name="Lee S.W."/>
            <person name="Kothari D."/>
            <person name="Yi K.J."/>
            <person name="Kim S.K."/>
        </authorList>
    </citation>
    <scope>NUCLEOTIDE SEQUENCE</scope>
    <source>
        <strain evidence="11">SK3146</strain>
    </source>
</reference>
<dbReference type="InterPro" id="IPR050640">
    <property type="entry name" value="Bact_2-comp_sensor_kinase"/>
</dbReference>
<dbReference type="Pfam" id="PF02518">
    <property type="entry name" value="HATPase_c"/>
    <property type="match status" value="1"/>
</dbReference>
<dbReference type="PROSITE" id="PS50885">
    <property type="entry name" value="HAMP"/>
    <property type="match status" value="1"/>
</dbReference>
<dbReference type="RefSeq" id="WP_249860400.1">
    <property type="nucleotide sequence ID" value="NZ_CP027059.1"/>
</dbReference>
<proteinExistence type="predicted"/>
<dbReference type="InterPro" id="IPR003594">
    <property type="entry name" value="HATPase_dom"/>
</dbReference>
<dbReference type="Pfam" id="PF06580">
    <property type="entry name" value="His_kinase"/>
    <property type="match status" value="1"/>
</dbReference>
<evidence type="ECO:0000256" key="4">
    <source>
        <dbReference type="ARBA" id="ARBA00022679"/>
    </source>
</evidence>
<evidence type="ECO:0000256" key="8">
    <source>
        <dbReference type="ARBA" id="ARBA00023136"/>
    </source>
</evidence>
<dbReference type="InterPro" id="IPR003660">
    <property type="entry name" value="HAMP_dom"/>
</dbReference>
<keyword evidence="3" id="KW-0597">Phosphoprotein</keyword>
<feature type="domain" description="HAMP" evidence="10">
    <location>
        <begin position="322"/>
        <end position="374"/>
    </location>
</feature>
<dbReference type="PANTHER" id="PTHR34220:SF7">
    <property type="entry name" value="SENSOR HISTIDINE KINASE YPDA"/>
    <property type="match status" value="1"/>
</dbReference>
<dbReference type="Gene3D" id="3.30.450.20">
    <property type="entry name" value="PAS domain"/>
    <property type="match status" value="2"/>
</dbReference>
<dbReference type="CDD" id="cd06225">
    <property type="entry name" value="HAMP"/>
    <property type="match status" value="1"/>
</dbReference>
<gene>
    <name evidence="11" type="primary">ypdA_13</name>
    <name evidence="11" type="ORF">SK3146_03908</name>
</gene>
<evidence type="ECO:0000313" key="12">
    <source>
        <dbReference type="Proteomes" id="UP001057134"/>
    </source>
</evidence>
<keyword evidence="5 9" id="KW-0812">Transmembrane</keyword>
<evidence type="ECO:0000256" key="6">
    <source>
        <dbReference type="ARBA" id="ARBA00022777"/>
    </source>
</evidence>
<dbReference type="InterPro" id="IPR033479">
    <property type="entry name" value="dCache_1"/>
</dbReference>
<evidence type="ECO:0000259" key="10">
    <source>
        <dbReference type="PROSITE" id="PS50885"/>
    </source>
</evidence>
<dbReference type="SUPFAM" id="SSF55874">
    <property type="entry name" value="ATPase domain of HSP90 chaperone/DNA topoisomerase II/histidine kinase"/>
    <property type="match status" value="1"/>
</dbReference>
<evidence type="ECO:0000256" key="2">
    <source>
        <dbReference type="ARBA" id="ARBA00022475"/>
    </source>
</evidence>
<accession>A0ABY4RR72</accession>
<dbReference type="SMART" id="SM00304">
    <property type="entry name" value="HAMP"/>
    <property type="match status" value="1"/>
</dbReference>
<dbReference type="InterPro" id="IPR010559">
    <property type="entry name" value="Sig_transdc_His_kin_internal"/>
</dbReference>
<feature type="transmembrane region" description="Helical" evidence="9">
    <location>
        <begin position="12"/>
        <end position="35"/>
    </location>
</feature>
<evidence type="ECO:0000256" key="1">
    <source>
        <dbReference type="ARBA" id="ARBA00004651"/>
    </source>
</evidence>
<evidence type="ECO:0000256" key="5">
    <source>
        <dbReference type="ARBA" id="ARBA00022692"/>
    </source>
</evidence>